<gene>
    <name evidence="1" type="ORF">HW932_14820</name>
</gene>
<proteinExistence type="predicted"/>
<evidence type="ECO:0000313" key="1">
    <source>
        <dbReference type="EMBL" id="NVZ10535.1"/>
    </source>
</evidence>
<comment type="caution">
    <text evidence="1">The sequence shown here is derived from an EMBL/GenBank/DDBJ whole genome shotgun (WGS) entry which is preliminary data.</text>
</comment>
<evidence type="ECO:0000313" key="2">
    <source>
        <dbReference type="Proteomes" id="UP000592294"/>
    </source>
</evidence>
<dbReference type="RefSeq" id="WP_176977272.1">
    <property type="nucleotide sequence ID" value="NZ_JABZEO010000010.1"/>
</dbReference>
<dbReference type="Proteomes" id="UP000592294">
    <property type="component" value="Unassembled WGS sequence"/>
</dbReference>
<dbReference type="Gene3D" id="1.20.120.160">
    <property type="entry name" value="HPT domain"/>
    <property type="match status" value="1"/>
</dbReference>
<evidence type="ECO:0008006" key="3">
    <source>
        <dbReference type="Google" id="ProtNLM"/>
    </source>
</evidence>
<dbReference type="EMBL" id="JABZEO010000010">
    <property type="protein sequence ID" value="NVZ10535.1"/>
    <property type="molecule type" value="Genomic_DNA"/>
</dbReference>
<keyword evidence="2" id="KW-1185">Reference proteome</keyword>
<name>A0A850RCF0_9GAMM</name>
<reference evidence="1 2" key="1">
    <citation type="submission" date="2020-06" db="EMBL/GenBank/DDBJ databases">
        <title>Whole-genome sequence of Allochromatium humboldtianum DSM 21881, type strain.</title>
        <authorList>
            <person name="Kyndt J.A."/>
            <person name="Meyer T.E."/>
        </authorList>
    </citation>
    <scope>NUCLEOTIDE SEQUENCE [LARGE SCALE GENOMIC DNA]</scope>
    <source>
        <strain evidence="1 2">DSM 21881</strain>
    </source>
</reference>
<dbReference type="InterPro" id="IPR036641">
    <property type="entry name" value="HPT_dom_sf"/>
</dbReference>
<dbReference type="AlphaFoldDB" id="A0A850RCF0"/>
<dbReference type="GO" id="GO:0000160">
    <property type="term" value="P:phosphorelay signal transduction system"/>
    <property type="evidence" value="ECO:0007669"/>
    <property type="project" value="InterPro"/>
</dbReference>
<accession>A0A850RCF0</accession>
<sequence>MPLATDQIYDPARALAIAGGRPQLRDATLLGLLELLEDTRGPLGDVAHYADDPAAGYEVAHRAVGLARQAAMPALETLLRALADALESGALEEAQRLGQCLPAALAKVRRVLAGGGNPE</sequence>
<protein>
    <recommendedName>
        <fullName evidence="3">HPt domain-containing protein</fullName>
    </recommendedName>
</protein>
<organism evidence="1 2">
    <name type="scientific">Allochromatium humboldtianum</name>
    <dbReference type="NCBI Taxonomy" id="504901"/>
    <lineage>
        <taxon>Bacteria</taxon>
        <taxon>Pseudomonadati</taxon>
        <taxon>Pseudomonadota</taxon>
        <taxon>Gammaproteobacteria</taxon>
        <taxon>Chromatiales</taxon>
        <taxon>Chromatiaceae</taxon>
        <taxon>Allochromatium</taxon>
    </lineage>
</organism>